<gene>
    <name evidence="1" type="ORF">AO090001000254</name>
</gene>
<dbReference type="KEGG" id="aor:AO090001000254"/>
<name>Q2UNS2_ASPOR</name>
<dbReference type="GeneID" id="5990766"/>
<proteinExistence type="predicted"/>
<evidence type="ECO:0000313" key="1">
    <source>
        <dbReference type="EMBL" id="BAE56793.1"/>
    </source>
</evidence>
<reference evidence="1 2" key="1">
    <citation type="journal article" date="2005" name="Nature">
        <title>Genome sequencing and analysis of Aspergillus oryzae.</title>
        <authorList>
            <person name="Machida M."/>
            <person name="Asai K."/>
            <person name="Sano M."/>
            <person name="Tanaka T."/>
            <person name="Kumagai T."/>
            <person name="Terai G."/>
            <person name="Kusumoto K."/>
            <person name="Arima T."/>
            <person name="Akita O."/>
            <person name="Kashiwagi Y."/>
            <person name="Abe K."/>
            <person name="Gomi K."/>
            <person name="Horiuchi H."/>
            <person name="Kitamoto K."/>
            <person name="Kobayashi T."/>
            <person name="Takeuchi M."/>
            <person name="Denning D.W."/>
            <person name="Galagan J.E."/>
            <person name="Nierman W.C."/>
            <person name="Yu J."/>
            <person name="Archer D.B."/>
            <person name="Bennett J.W."/>
            <person name="Bhatnagar D."/>
            <person name="Cleveland T.E."/>
            <person name="Fedorova N.D."/>
            <person name="Gotoh O."/>
            <person name="Horikawa H."/>
            <person name="Hosoyama A."/>
            <person name="Ichinomiya M."/>
            <person name="Igarashi R."/>
            <person name="Iwashita K."/>
            <person name="Juvvadi P.R."/>
            <person name="Kato M."/>
            <person name="Kato Y."/>
            <person name="Kin T."/>
            <person name="Kokubun A."/>
            <person name="Maeda H."/>
            <person name="Maeyama N."/>
            <person name="Maruyama J."/>
            <person name="Nagasaki H."/>
            <person name="Nakajima T."/>
            <person name="Oda K."/>
            <person name="Okada K."/>
            <person name="Paulsen I."/>
            <person name="Sakamoto K."/>
            <person name="Sawano T."/>
            <person name="Takahashi M."/>
            <person name="Takase K."/>
            <person name="Terabayashi Y."/>
            <person name="Wortman J."/>
            <person name="Yamada O."/>
            <person name="Yamagata Y."/>
            <person name="Anazawa H."/>
            <person name="Hata Y."/>
            <person name="Koide Y."/>
            <person name="Komori T."/>
            <person name="Koyama Y."/>
            <person name="Minetoki T."/>
            <person name="Suharnan S."/>
            <person name="Tanaka A."/>
            <person name="Isono K."/>
            <person name="Kuhara S."/>
            <person name="Ogasawara N."/>
            <person name="Kikuchi H."/>
        </authorList>
    </citation>
    <scope>NUCLEOTIDE SEQUENCE [LARGE SCALE GENOMIC DNA]</scope>
    <source>
        <strain evidence="2">ATCC 42149 / RIB 40</strain>
    </source>
</reference>
<dbReference type="RefSeq" id="XP_023089575.1">
    <property type="nucleotide sequence ID" value="XM_023234452.1"/>
</dbReference>
<dbReference type="SUPFAM" id="SSF48576">
    <property type="entry name" value="Terpenoid synthases"/>
    <property type="match status" value="1"/>
</dbReference>
<dbReference type="VEuPathDB" id="FungiDB:AO090001000254"/>
<dbReference type="EMBL" id="AP007154">
    <property type="protein sequence ID" value="BAE56793.1"/>
    <property type="molecule type" value="Genomic_DNA"/>
</dbReference>
<evidence type="ECO:0000313" key="2">
    <source>
        <dbReference type="Proteomes" id="UP000006564"/>
    </source>
</evidence>
<keyword evidence="2" id="KW-1185">Reference proteome</keyword>
<dbReference type="Proteomes" id="UP000006564">
    <property type="component" value="Chromosome 2"/>
</dbReference>
<dbReference type="Gene3D" id="1.10.600.10">
    <property type="entry name" value="Farnesyl Diphosphate Synthase"/>
    <property type="match status" value="1"/>
</dbReference>
<dbReference type="HOGENOM" id="CLU_1594171_0_0_1"/>
<sequence length="186" mass="21178">MPTHPTWKRKSHIRRIHQSPFRKKQPNFAEYVLTYPPIEASWTIATTTYPFLSAEVQRVIAIYTSTDDLKGFLARLCGGKPQPNPLLQHKLRFIGEEIRKFYGTFASDMIWKSIIDDVVSTLHASATQVFHGYVVYHCSSSRYRLSELNLPNIRADRVGNGVLLNVDGWTSRPAGGIDSFEYSSSE</sequence>
<dbReference type="InterPro" id="IPR008949">
    <property type="entry name" value="Isoprenoid_synthase_dom_sf"/>
</dbReference>
<accession>Q2UNS2</accession>
<protein>
    <submittedName>
        <fullName evidence="1">DNA, SC001</fullName>
    </submittedName>
</protein>
<dbReference type="EMBL" id="BA000050">
    <property type="protein sequence ID" value="BAE56793.1"/>
    <property type="molecule type" value="Genomic_DNA"/>
</dbReference>
<dbReference type="AlphaFoldDB" id="Q2UNS2"/>
<organism evidence="1 2">
    <name type="scientific">Aspergillus oryzae (strain ATCC 42149 / RIB 40)</name>
    <name type="common">Yellow koji mold</name>
    <dbReference type="NCBI Taxonomy" id="510516"/>
    <lineage>
        <taxon>Eukaryota</taxon>
        <taxon>Fungi</taxon>
        <taxon>Dikarya</taxon>
        <taxon>Ascomycota</taxon>
        <taxon>Pezizomycotina</taxon>
        <taxon>Eurotiomycetes</taxon>
        <taxon>Eurotiomycetidae</taxon>
        <taxon>Eurotiales</taxon>
        <taxon>Aspergillaceae</taxon>
        <taxon>Aspergillus</taxon>
        <taxon>Aspergillus subgen. Circumdati</taxon>
    </lineage>
</organism>